<reference evidence="2" key="1">
    <citation type="submission" date="2019-08" db="EMBL/GenBank/DDBJ databases">
        <authorList>
            <person name="Kucharzyk K."/>
            <person name="Murdoch R.W."/>
            <person name="Higgins S."/>
            <person name="Loffler F."/>
        </authorList>
    </citation>
    <scope>NUCLEOTIDE SEQUENCE</scope>
</reference>
<dbReference type="AlphaFoldDB" id="A0A644VJZ2"/>
<gene>
    <name evidence="2" type="ORF">SDC9_37801</name>
</gene>
<sequence>MFEQPKIGLILLIVLFPFCLSAQDNTIVNAQDTVQSLRRLDLSEPLIVPVDEKEAPVQMQTYKPDPVRAIWLGAVIPGYGQILNRKYWKLPIVYGGFLGCFYAINWNSKQLLSYKNAYLDITDADDNTNSFLEIIPPGYTIDSYGGKDAFTNLLKSGMDKSRYNRDLSIIVSIAYYGLTLIDAFVDAHLYDFDISPDLSLKLRPSIINDRFTMNQMPKTSFSYGLTGSIKF</sequence>
<evidence type="ECO:0000313" key="2">
    <source>
        <dbReference type="EMBL" id="MPL91724.1"/>
    </source>
</evidence>
<name>A0A644VJZ2_9ZZZZ</name>
<organism evidence="2">
    <name type="scientific">bioreactor metagenome</name>
    <dbReference type="NCBI Taxonomy" id="1076179"/>
    <lineage>
        <taxon>unclassified sequences</taxon>
        <taxon>metagenomes</taxon>
        <taxon>ecological metagenomes</taxon>
    </lineage>
</organism>
<protein>
    <recommendedName>
        <fullName evidence="1">DUF5683 domain-containing protein</fullName>
    </recommendedName>
</protein>
<comment type="caution">
    <text evidence="2">The sequence shown here is derived from an EMBL/GenBank/DDBJ whole genome shotgun (WGS) entry which is preliminary data.</text>
</comment>
<dbReference type="Pfam" id="PF18935">
    <property type="entry name" value="DUF5683"/>
    <property type="match status" value="1"/>
</dbReference>
<dbReference type="InterPro" id="IPR043738">
    <property type="entry name" value="DUF5683"/>
</dbReference>
<evidence type="ECO:0000259" key="1">
    <source>
        <dbReference type="Pfam" id="PF18935"/>
    </source>
</evidence>
<accession>A0A644VJZ2</accession>
<feature type="domain" description="DUF5683" evidence="1">
    <location>
        <begin position="63"/>
        <end position="230"/>
    </location>
</feature>
<dbReference type="EMBL" id="VSSQ01000337">
    <property type="protein sequence ID" value="MPL91724.1"/>
    <property type="molecule type" value="Genomic_DNA"/>
</dbReference>
<proteinExistence type="predicted"/>